<protein>
    <submittedName>
        <fullName evidence="1">Uncharacterized protein</fullName>
    </submittedName>
</protein>
<evidence type="ECO:0000313" key="2">
    <source>
        <dbReference type="Proteomes" id="UP000316426"/>
    </source>
</evidence>
<dbReference type="RefSeq" id="WP_145106883.1">
    <property type="nucleotide sequence ID" value="NZ_CP036349.1"/>
</dbReference>
<organism evidence="1 2">
    <name type="scientific">Botrimarina mediterranea</name>
    <dbReference type="NCBI Taxonomy" id="2528022"/>
    <lineage>
        <taxon>Bacteria</taxon>
        <taxon>Pseudomonadati</taxon>
        <taxon>Planctomycetota</taxon>
        <taxon>Planctomycetia</taxon>
        <taxon>Pirellulales</taxon>
        <taxon>Lacipirellulaceae</taxon>
        <taxon>Botrimarina</taxon>
    </lineage>
</organism>
<reference evidence="1 2" key="1">
    <citation type="submission" date="2019-02" db="EMBL/GenBank/DDBJ databases">
        <title>Deep-cultivation of Planctomycetes and their phenomic and genomic characterization uncovers novel biology.</title>
        <authorList>
            <person name="Wiegand S."/>
            <person name="Jogler M."/>
            <person name="Boedeker C."/>
            <person name="Pinto D."/>
            <person name="Vollmers J."/>
            <person name="Rivas-Marin E."/>
            <person name="Kohn T."/>
            <person name="Peeters S.H."/>
            <person name="Heuer A."/>
            <person name="Rast P."/>
            <person name="Oberbeckmann S."/>
            <person name="Bunk B."/>
            <person name="Jeske O."/>
            <person name="Meyerdierks A."/>
            <person name="Storesund J.E."/>
            <person name="Kallscheuer N."/>
            <person name="Luecker S."/>
            <person name="Lage O.M."/>
            <person name="Pohl T."/>
            <person name="Merkel B.J."/>
            <person name="Hornburger P."/>
            <person name="Mueller R.-W."/>
            <person name="Bruemmer F."/>
            <person name="Labrenz M."/>
            <person name="Spormann A.M."/>
            <person name="Op den Camp H."/>
            <person name="Overmann J."/>
            <person name="Amann R."/>
            <person name="Jetten M.S.M."/>
            <person name="Mascher T."/>
            <person name="Medema M.H."/>
            <person name="Devos D.P."/>
            <person name="Kaster A.-K."/>
            <person name="Ovreas L."/>
            <person name="Rohde M."/>
            <person name="Galperin M.Y."/>
            <person name="Jogler C."/>
        </authorList>
    </citation>
    <scope>NUCLEOTIDE SEQUENCE [LARGE SCALE GENOMIC DNA]</scope>
    <source>
        <strain evidence="1 2">Spa11</strain>
    </source>
</reference>
<sequence>MDSKLTNSLYQGVVRDGVVVFVPGVSLPEGTTVTVKPEVLEQPPNHRADDKEAPIRNGVPLFPKRGGMAVTLDIVNSLRDDGV</sequence>
<proteinExistence type="predicted"/>
<name>A0A518K3G5_9BACT</name>
<keyword evidence="2" id="KW-1185">Reference proteome</keyword>
<accession>A0A518K3G5</accession>
<dbReference type="KEGG" id="bmei:Spa11_05220"/>
<dbReference type="AlphaFoldDB" id="A0A518K3G5"/>
<evidence type="ECO:0000313" key="1">
    <source>
        <dbReference type="EMBL" id="QDV72348.1"/>
    </source>
</evidence>
<gene>
    <name evidence="1" type="ORF">Spa11_05220</name>
</gene>
<dbReference type="Proteomes" id="UP000316426">
    <property type="component" value="Chromosome"/>
</dbReference>
<dbReference type="EMBL" id="CP036349">
    <property type="protein sequence ID" value="QDV72348.1"/>
    <property type="molecule type" value="Genomic_DNA"/>
</dbReference>